<dbReference type="EMBL" id="JAODUO010000084">
    <property type="protein sequence ID" value="KAK2190286.1"/>
    <property type="molecule type" value="Genomic_DNA"/>
</dbReference>
<evidence type="ECO:0000256" key="5">
    <source>
        <dbReference type="ARBA" id="ARBA00039040"/>
    </source>
</evidence>
<keyword evidence="3" id="KW-0479">Metal-binding</keyword>
<dbReference type="GO" id="GO:0008948">
    <property type="term" value="F:oxaloacetate decarboxylase activity"/>
    <property type="evidence" value="ECO:0007669"/>
    <property type="project" value="UniProtKB-EC"/>
</dbReference>
<evidence type="ECO:0000313" key="17">
    <source>
        <dbReference type="EMBL" id="KAK2190286.1"/>
    </source>
</evidence>
<dbReference type="Proteomes" id="UP001209878">
    <property type="component" value="Unassembled WGS sequence"/>
</dbReference>
<dbReference type="GO" id="GO:0046872">
    <property type="term" value="F:metal ion binding"/>
    <property type="evidence" value="ECO:0007669"/>
    <property type="project" value="UniProtKB-KW"/>
</dbReference>
<evidence type="ECO:0000256" key="14">
    <source>
        <dbReference type="ARBA" id="ARBA00048846"/>
    </source>
</evidence>
<feature type="domain" description="Fumarylacetoacetase-like C-terminal" evidence="15">
    <location>
        <begin position="16"/>
        <end position="216"/>
    </location>
</feature>
<evidence type="ECO:0000256" key="9">
    <source>
        <dbReference type="ARBA" id="ARBA00044973"/>
    </source>
</evidence>
<dbReference type="GO" id="GO:0019752">
    <property type="term" value="P:carboxylic acid metabolic process"/>
    <property type="evidence" value="ECO:0007669"/>
    <property type="project" value="UniProtKB-ARBA"/>
</dbReference>
<evidence type="ECO:0000256" key="2">
    <source>
        <dbReference type="ARBA" id="ARBA00012947"/>
    </source>
</evidence>
<evidence type="ECO:0000256" key="6">
    <source>
        <dbReference type="ARBA" id="ARBA00042340"/>
    </source>
</evidence>
<dbReference type="GO" id="GO:0050163">
    <property type="term" value="F:oxaloacetate tautomerase activity"/>
    <property type="evidence" value="ECO:0007669"/>
    <property type="project" value="UniProtKB-EC"/>
</dbReference>
<dbReference type="EC" id="3.7.1.5" evidence="5"/>
<evidence type="ECO:0000256" key="12">
    <source>
        <dbReference type="ARBA" id="ARBA00047963"/>
    </source>
</evidence>
<gene>
    <name evidence="16" type="ORF">NP493_3385g00001</name>
    <name evidence="17" type="ORF">NP493_79g03051</name>
</gene>
<comment type="catalytic activity">
    <reaction evidence="13">
        <text>oxaloacetate + H(+) = pyruvate + CO2</text>
        <dbReference type="Rhea" id="RHEA:15641"/>
        <dbReference type="ChEBI" id="CHEBI:15361"/>
        <dbReference type="ChEBI" id="CHEBI:15378"/>
        <dbReference type="ChEBI" id="CHEBI:16452"/>
        <dbReference type="ChEBI" id="CHEBI:16526"/>
        <dbReference type="EC" id="4.1.1.112"/>
    </reaction>
</comment>
<comment type="catalytic activity">
    <reaction evidence="8">
        <text>oxaloacetate = enol-oxaloacetate</text>
        <dbReference type="Rhea" id="RHEA:16021"/>
        <dbReference type="ChEBI" id="CHEBI:16452"/>
        <dbReference type="ChEBI" id="CHEBI:17479"/>
        <dbReference type="EC" id="5.3.2.2"/>
    </reaction>
    <physiologicalReaction direction="right-to-left" evidence="8">
        <dbReference type="Rhea" id="RHEA:16023"/>
    </physiologicalReaction>
</comment>
<comment type="catalytic activity">
    <reaction evidence="14">
        <text>acetylpyruvate + H2O = acetate + pyruvate + H(+)</text>
        <dbReference type="Rhea" id="RHEA:16097"/>
        <dbReference type="ChEBI" id="CHEBI:15360"/>
        <dbReference type="ChEBI" id="CHEBI:15361"/>
        <dbReference type="ChEBI" id="CHEBI:15377"/>
        <dbReference type="ChEBI" id="CHEBI:15378"/>
        <dbReference type="ChEBI" id="CHEBI:30089"/>
    </reaction>
</comment>
<evidence type="ECO:0000256" key="10">
    <source>
        <dbReference type="ARBA" id="ARBA00044980"/>
    </source>
</evidence>
<comment type="similarity">
    <text evidence="1">Belongs to the FAH family.</text>
</comment>
<comment type="catalytic activity">
    <reaction evidence="12">
        <text>3-fumarylpyruvate + H2O = fumarate + pyruvate + H(+)</text>
        <dbReference type="Rhea" id="RHEA:26168"/>
        <dbReference type="ChEBI" id="CHEBI:15361"/>
        <dbReference type="ChEBI" id="CHEBI:15377"/>
        <dbReference type="ChEBI" id="CHEBI:15378"/>
        <dbReference type="ChEBI" id="CHEBI:16854"/>
        <dbReference type="ChEBI" id="CHEBI:29806"/>
    </reaction>
</comment>
<reference evidence="16" key="1">
    <citation type="journal article" date="2023" name="Mol. Biol. Evol.">
        <title>Third-Generation Sequencing Reveals the Adaptive Role of the Epigenome in Three Deep-Sea Polychaetes.</title>
        <authorList>
            <person name="Perez M."/>
            <person name="Aroh O."/>
            <person name="Sun Y."/>
            <person name="Lan Y."/>
            <person name="Juniper S.K."/>
            <person name="Young C.R."/>
            <person name="Angers B."/>
            <person name="Qian P.Y."/>
        </authorList>
    </citation>
    <scope>NUCLEOTIDE SEQUENCE</scope>
    <source>
        <strain evidence="16">R07B-5</strain>
    </source>
</reference>
<dbReference type="NCBIfam" id="NF007967">
    <property type="entry name" value="PRK10691.1"/>
    <property type="match status" value="1"/>
</dbReference>
<keyword evidence="18" id="KW-1185">Reference proteome</keyword>
<dbReference type="FunFam" id="3.90.850.10:FF:000003">
    <property type="entry name" value="Fumarylacetoacetate hydrolase domain-containing 1"/>
    <property type="match status" value="1"/>
</dbReference>
<evidence type="ECO:0000256" key="8">
    <source>
        <dbReference type="ARBA" id="ARBA00044911"/>
    </source>
</evidence>
<dbReference type="PANTHER" id="PTHR11820:SF7">
    <property type="entry name" value="ACYLPYRUVASE FAHD1, MITOCHONDRIAL"/>
    <property type="match status" value="1"/>
</dbReference>
<evidence type="ECO:0000256" key="3">
    <source>
        <dbReference type="ARBA" id="ARBA00022723"/>
    </source>
</evidence>
<dbReference type="SUPFAM" id="SSF56529">
    <property type="entry name" value="FAH"/>
    <property type="match status" value="1"/>
</dbReference>
<dbReference type="GO" id="GO:0018773">
    <property type="term" value="F:acetylpyruvate hydrolase activity"/>
    <property type="evidence" value="ECO:0007669"/>
    <property type="project" value="TreeGrafter"/>
</dbReference>
<dbReference type="AlphaFoldDB" id="A0AAD9J7F6"/>
<comment type="catalytic activity">
    <reaction evidence="11">
        <text>a 3-acylpyruvate + H2O = a carboxylate + pyruvate + H(+)</text>
        <dbReference type="Rhea" id="RHEA:19009"/>
        <dbReference type="ChEBI" id="CHEBI:15361"/>
        <dbReference type="ChEBI" id="CHEBI:15377"/>
        <dbReference type="ChEBI" id="CHEBI:15378"/>
        <dbReference type="ChEBI" id="CHEBI:29067"/>
        <dbReference type="ChEBI" id="CHEBI:57278"/>
        <dbReference type="EC" id="3.7.1.5"/>
    </reaction>
</comment>
<evidence type="ECO:0000256" key="4">
    <source>
        <dbReference type="ARBA" id="ARBA00032305"/>
    </source>
</evidence>
<name>A0AAD9J7F6_RIDPI</name>
<dbReference type="InterPro" id="IPR011234">
    <property type="entry name" value="Fumarylacetoacetase-like_C"/>
</dbReference>
<dbReference type="GO" id="GO:0047621">
    <property type="term" value="F:acylpyruvate hydrolase activity"/>
    <property type="evidence" value="ECO:0007669"/>
    <property type="project" value="UniProtKB-EC"/>
</dbReference>
<comment type="caution">
    <text evidence="16">The sequence shown here is derived from an EMBL/GenBank/DDBJ whole genome shotgun (WGS) entry which is preliminary data.</text>
</comment>
<dbReference type="EMBL" id="JAODUO010003372">
    <property type="protein sequence ID" value="KAK2147734.1"/>
    <property type="molecule type" value="Genomic_DNA"/>
</dbReference>
<organism evidence="16 18">
    <name type="scientific">Ridgeia piscesae</name>
    <name type="common">Tubeworm</name>
    <dbReference type="NCBI Taxonomy" id="27915"/>
    <lineage>
        <taxon>Eukaryota</taxon>
        <taxon>Metazoa</taxon>
        <taxon>Spiralia</taxon>
        <taxon>Lophotrochozoa</taxon>
        <taxon>Annelida</taxon>
        <taxon>Polychaeta</taxon>
        <taxon>Sedentaria</taxon>
        <taxon>Canalipalpata</taxon>
        <taxon>Sabellida</taxon>
        <taxon>Siboglinidae</taxon>
        <taxon>Ridgeia</taxon>
    </lineage>
</organism>
<accession>A0AAD9J7F6</accession>
<protein>
    <recommendedName>
        <fullName evidence="10">Oxaloacetate tautomerase FAHD1, mitochondrial</fullName>
        <ecNumber evidence="5">3.7.1.5</ecNumber>
        <ecNumber evidence="2">4.1.1.112</ecNumber>
        <ecNumber evidence="9">5.3.2.2</ecNumber>
    </recommendedName>
    <alternativeName>
        <fullName evidence="7">Acylpyruvase FAHD1</fullName>
    </alternativeName>
    <alternativeName>
        <fullName evidence="6">Fumarylacetoacetate hydrolase domain-containing protein 1</fullName>
    </alternativeName>
    <alternativeName>
        <fullName evidence="4">Oxaloacetate decarboxylase</fullName>
    </alternativeName>
</protein>
<dbReference type="Gene3D" id="3.90.850.10">
    <property type="entry name" value="Fumarylacetoacetase-like, C-terminal domain"/>
    <property type="match status" value="1"/>
</dbReference>
<dbReference type="EC" id="4.1.1.112" evidence="2"/>
<dbReference type="InterPro" id="IPR036663">
    <property type="entry name" value="Fumarylacetoacetase_C_sf"/>
</dbReference>
<evidence type="ECO:0000256" key="11">
    <source>
        <dbReference type="ARBA" id="ARBA00047858"/>
    </source>
</evidence>
<dbReference type="GO" id="GO:0005739">
    <property type="term" value="C:mitochondrion"/>
    <property type="evidence" value="ECO:0007669"/>
    <property type="project" value="TreeGrafter"/>
</dbReference>
<evidence type="ECO:0000256" key="13">
    <source>
        <dbReference type="ARBA" id="ARBA00047973"/>
    </source>
</evidence>
<evidence type="ECO:0000259" key="15">
    <source>
        <dbReference type="Pfam" id="PF01557"/>
    </source>
</evidence>
<dbReference type="PANTHER" id="PTHR11820">
    <property type="entry name" value="ACYLPYRUVASE"/>
    <property type="match status" value="1"/>
</dbReference>
<evidence type="ECO:0000256" key="1">
    <source>
        <dbReference type="ARBA" id="ARBA00010211"/>
    </source>
</evidence>
<sequence length="220" mass="23909">MAAQKQLPRFVEFGKKIIGIGRNFSEHAVELGNAVPTEPVVFLKPSTAYITWPNPIKMPDGASEIHHEVELGLVIGTDGRNIPESAALSHIGGYVLALDMTDRILQMKLKSTGLPWALAKGFDTSCPVSDFIVKDKIPDPQEVDLWLKVNGKMRQEGNTKNMIFSIAFLVSWLSRHFTLERGDVILTGTPSGVGPVKVGDVIECGLGTVAKMSFPVVEGN</sequence>
<evidence type="ECO:0000313" key="18">
    <source>
        <dbReference type="Proteomes" id="UP001209878"/>
    </source>
</evidence>
<dbReference type="EC" id="5.3.2.2" evidence="9"/>
<proteinExistence type="inferred from homology"/>
<evidence type="ECO:0000256" key="7">
    <source>
        <dbReference type="ARBA" id="ARBA00044830"/>
    </source>
</evidence>
<dbReference type="Pfam" id="PF01557">
    <property type="entry name" value="FAA_hydrolase"/>
    <property type="match status" value="1"/>
</dbReference>
<evidence type="ECO:0000313" key="16">
    <source>
        <dbReference type="EMBL" id="KAK2147734.1"/>
    </source>
</evidence>